<protein>
    <submittedName>
        <fullName evidence="2">Uncharacterized protein</fullName>
    </submittedName>
</protein>
<sequence length="353" mass="38342">MTDIETRLARSLTARADRPVEVDRLAHRAVTRAGRIRTRHRVVAGAAAAVLVVAGVVGVRALLPERKDTTLPVALGIPSAASRPEGIGTDPGLLHFDVDVRAFGVPPAYTVWGSAEDHESVSVYASDNSLIAAVYLAPTASDLKRALRPLNSTAVDTTVGGRPAKADTFAVGAGDPAVRYTDLRWEPRDGIFAAVWAPDRAGAVQAFDAVRLDRAQRCVTPMRLSALPAGARWTECETAVRAGQVPGRAGWRWSDLTIQQVDGTRVRLWAASEHDVAEFKPDRVVAGYPAQWVTEGMRGLWIPEFGPVSLYVGERDAFHADLISEEQAVWYIQRLQIFEDLTNPAAWPTTITR</sequence>
<comment type="caution">
    <text evidence="2">The sequence shown here is derived from an EMBL/GenBank/DDBJ whole genome shotgun (WGS) entry which is preliminary data.</text>
</comment>
<keyword evidence="1" id="KW-0472">Membrane</keyword>
<evidence type="ECO:0000313" key="3">
    <source>
        <dbReference type="Proteomes" id="UP001595912"/>
    </source>
</evidence>
<feature type="transmembrane region" description="Helical" evidence="1">
    <location>
        <begin position="42"/>
        <end position="63"/>
    </location>
</feature>
<reference evidence="3" key="1">
    <citation type="journal article" date="2019" name="Int. J. Syst. Evol. Microbiol.">
        <title>The Global Catalogue of Microorganisms (GCM) 10K type strain sequencing project: providing services to taxonomists for standard genome sequencing and annotation.</title>
        <authorList>
            <consortium name="The Broad Institute Genomics Platform"/>
            <consortium name="The Broad Institute Genome Sequencing Center for Infectious Disease"/>
            <person name="Wu L."/>
            <person name="Ma J."/>
        </authorList>
    </citation>
    <scope>NUCLEOTIDE SEQUENCE [LARGE SCALE GENOMIC DNA]</scope>
    <source>
        <strain evidence="3">CGMCC 4.7152</strain>
    </source>
</reference>
<gene>
    <name evidence="2" type="ORF">ACFPIJ_03455</name>
</gene>
<name>A0ABV9VPI7_9ACTN</name>
<keyword evidence="1" id="KW-1133">Transmembrane helix</keyword>
<keyword evidence="3" id="KW-1185">Reference proteome</keyword>
<evidence type="ECO:0000313" key="2">
    <source>
        <dbReference type="EMBL" id="MFC4996882.1"/>
    </source>
</evidence>
<keyword evidence="1" id="KW-0812">Transmembrane</keyword>
<dbReference type="EMBL" id="JBHSIU010000005">
    <property type="protein sequence ID" value="MFC4996882.1"/>
    <property type="molecule type" value="Genomic_DNA"/>
</dbReference>
<accession>A0ABV9VPI7</accession>
<organism evidence="2 3">
    <name type="scientific">Dactylosporangium cerinum</name>
    <dbReference type="NCBI Taxonomy" id="1434730"/>
    <lineage>
        <taxon>Bacteria</taxon>
        <taxon>Bacillati</taxon>
        <taxon>Actinomycetota</taxon>
        <taxon>Actinomycetes</taxon>
        <taxon>Micromonosporales</taxon>
        <taxon>Micromonosporaceae</taxon>
        <taxon>Dactylosporangium</taxon>
    </lineage>
</organism>
<dbReference type="RefSeq" id="WP_380113107.1">
    <property type="nucleotide sequence ID" value="NZ_JBHSIU010000005.1"/>
</dbReference>
<dbReference type="Proteomes" id="UP001595912">
    <property type="component" value="Unassembled WGS sequence"/>
</dbReference>
<proteinExistence type="predicted"/>
<evidence type="ECO:0000256" key="1">
    <source>
        <dbReference type="SAM" id="Phobius"/>
    </source>
</evidence>